<keyword evidence="3" id="KW-1185">Reference proteome</keyword>
<protein>
    <recommendedName>
        <fullName evidence="1">DUF112 domain-containing protein</fullName>
    </recommendedName>
</protein>
<dbReference type="Proteomes" id="UP000001400">
    <property type="component" value="Chromosome"/>
</dbReference>
<dbReference type="PANTHER" id="PTHR42204:SF1">
    <property type="entry name" value="INTEGRAL MEMBRANE PROTEIN"/>
    <property type="match status" value="1"/>
</dbReference>
<dbReference type="PANTHER" id="PTHR42204">
    <property type="entry name" value="INTEGRAL MEMBRANE PROTEIN"/>
    <property type="match status" value="1"/>
</dbReference>
<dbReference type="EMBL" id="CP001941">
    <property type="protein sequence ID" value="ADD08387.1"/>
    <property type="molecule type" value="Genomic_DNA"/>
</dbReference>
<dbReference type="AlphaFoldDB" id="B5I9Y0"/>
<dbReference type="InterPro" id="IPR002823">
    <property type="entry name" value="DUF112_TM"/>
</dbReference>
<evidence type="ECO:0000259" key="1">
    <source>
        <dbReference type="Pfam" id="PF01970"/>
    </source>
</evidence>
<dbReference type="STRING" id="439481.Aboo_0576"/>
<accession>B5I9Y0</accession>
<name>B5I9Y0_ACIB4</name>
<dbReference type="HOGENOM" id="CLU_043916_0_0_2"/>
<organism evidence="2 3">
    <name type="scientific">Aciduliprofundum boonei (strain DSM 19572 / T469)</name>
    <dbReference type="NCBI Taxonomy" id="439481"/>
    <lineage>
        <taxon>Archaea</taxon>
        <taxon>Methanobacteriati</taxon>
        <taxon>Thermoplasmatota</taxon>
        <taxon>DHVE2 group</taxon>
        <taxon>Candidatus Aciduliprofundum</taxon>
    </lineage>
</organism>
<gene>
    <name evidence="2" type="ordered locus">Aboo_0576</name>
</gene>
<evidence type="ECO:0000313" key="2">
    <source>
        <dbReference type="EMBL" id="ADD08387.1"/>
    </source>
</evidence>
<dbReference type="KEGG" id="abi:Aboo_0576"/>
<dbReference type="Pfam" id="PF01970">
    <property type="entry name" value="TctA"/>
    <property type="match status" value="1"/>
</dbReference>
<dbReference type="GeneID" id="8827521"/>
<feature type="domain" description="DUF112" evidence="1">
    <location>
        <begin position="10"/>
        <end position="417"/>
    </location>
</feature>
<dbReference type="RefSeq" id="WP_008082435.1">
    <property type="nucleotide sequence ID" value="NC_013926.1"/>
</dbReference>
<proteinExistence type="predicted"/>
<reference evidence="2" key="1">
    <citation type="submission" date="2010-02" db="EMBL/GenBank/DDBJ databases">
        <title>Complete sequence of Aciduliprofundum boonei T469.</title>
        <authorList>
            <consortium name="US DOE Joint Genome Institute"/>
            <person name="Lucas S."/>
            <person name="Copeland A."/>
            <person name="Lapidus A."/>
            <person name="Cheng J.-F."/>
            <person name="Bruce D."/>
            <person name="Goodwin L."/>
            <person name="Pitluck S."/>
            <person name="Saunders E."/>
            <person name="Detter J.C."/>
            <person name="Han C."/>
            <person name="Tapia R."/>
            <person name="Land M."/>
            <person name="Hauser L."/>
            <person name="Kyrpides N."/>
            <person name="Mikhailova N."/>
            <person name="Flores G."/>
            <person name="Reysenbach A.-L."/>
            <person name="Woyke T."/>
        </authorList>
    </citation>
    <scope>NUCLEOTIDE SEQUENCE</scope>
    <source>
        <strain evidence="2">T469</strain>
    </source>
</reference>
<sequence length="440" mass="47908">MTIAYLLMAIAFVIIGALIGSALSMLPGLHVYNVIGFFLLFYFTASFVLDPMLMVLMLIGMLVSYAFVFTIPSIYFSAPDDSTMFVLMPSLRYLKEGRGHEAVVLIATGALTGLFAIVLVVPLFMGPLSIVWDIVSTHLHWIIGAVIAYMLLSEFPKDFGRHKNPLHGLKEGWKTIMAGYLTFFLSSILGIITFSKTIVPANHAFQSLMAPLIGLFATSSIILNLISKYEIPEQNIPKSIDSTPKELLHGAVAGSSGGLFAAFLPAVTAGVGGYMASHGFAQKGDKSFLVSMGASRVVYYVGAIALFFLPVLHLRRGALAMGINLFFTPESVQQFYLVDMGIAIAGIYAFFVVIYASKFLAKRIYKINPKVLNLIVLGIVVMLVYFMTSWQGLIIMSVATAIGLIPVLFNSRRSHCLAVILVPIWLNMSGIALGGLFGLW</sequence>
<dbReference type="eggNOG" id="arCOG04469">
    <property type="taxonomic scope" value="Archaea"/>
</dbReference>
<dbReference type="OrthoDB" id="53365at2157"/>
<evidence type="ECO:0000313" key="3">
    <source>
        <dbReference type="Proteomes" id="UP000001400"/>
    </source>
</evidence>